<name>A0ABU0IQE8_9CAUL</name>
<feature type="transmembrane region" description="Helical" evidence="4">
    <location>
        <begin position="280"/>
        <end position="301"/>
    </location>
</feature>
<evidence type="ECO:0000256" key="1">
    <source>
        <dbReference type="ARBA" id="ARBA00022679"/>
    </source>
</evidence>
<comment type="caution">
    <text evidence="6">The sequence shown here is derived from an EMBL/GenBank/DDBJ whole genome shotgun (WGS) entry which is preliminary data.</text>
</comment>
<gene>
    <name evidence="6" type="ORF">QO010_002022</name>
</gene>
<feature type="transmembrane region" description="Helical" evidence="4">
    <location>
        <begin position="6"/>
        <end position="30"/>
    </location>
</feature>
<feature type="transmembrane region" description="Helical" evidence="4">
    <location>
        <begin position="232"/>
        <end position="250"/>
    </location>
</feature>
<accession>A0ABU0IQE8</accession>
<keyword evidence="4" id="KW-0472">Membrane</keyword>
<dbReference type="Proteomes" id="UP001228905">
    <property type="component" value="Unassembled WGS sequence"/>
</dbReference>
<dbReference type="SUPFAM" id="SSF55874">
    <property type="entry name" value="ATPase domain of HSP90 chaperone/DNA topoisomerase II/histidine kinase"/>
    <property type="match status" value="1"/>
</dbReference>
<dbReference type="RefSeq" id="WP_307348767.1">
    <property type="nucleotide sequence ID" value="NZ_JAUSVS010000003.1"/>
</dbReference>
<feature type="transmembrane region" description="Helical" evidence="4">
    <location>
        <begin position="346"/>
        <end position="364"/>
    </location>
</feature>
<feature type="domain" description="Histidine kinase/HSP90-like ATPase" evidence="5">
    <location>
        <begin position="530"/>
        <end position="622"/>
    </location>
</feature>
<evidence type="ECO:0000313" key="6">
    <source>
        <dbReference type="EMBL" id="MDQ0464241.1"/>
    </source>
</evidence>
<proteinExistence type="predicted"/>
<feature type="transmembrane region" description="Helical" evidence="4">
    <location>
        <begin position="175"/>
        <end position="195"/>
    </location>
</feature>
<reference evidence="6 7" key="1">
    <citation type="submission" date="2023-07" db="EMBL/GenBank/DDBJ databases">
        <title>Genomic Encyclopedia of Type Strains, Phase IV (KMG-IV): sequencing the most valuable type-strain genomes for metagenomic binning, comparative biology and taxonomic classification.</title>
        <authorList>
            <person name="Goeker M."/>
        </authorList>
    </citation>
    <scope>NUCLEOTIDE SEQUENCE [LARGE SCALE GENOMIC DNA]</scope>
    <source>
        <strain evidence="6 7">DSM 18695</strain>
    </source>
</reference>
<organism evidence="6 7">
    <name type="scientific">Caulobacter ginsengisoli</name>
    <dbReference type="NCBI Taxonomy" id="400775"/>
    <lineage>
        <taxon>Bacteria</taxon>
        <taxon>Pseudomonadati</taxon>
        <taxon>Pseudomonadota</taxon>
        <taxon>Alphaproteobacteria</taxon>
        <taxon>Caulobacterales</taxon>
        <taxon>Caulobacteraceae</taxon>
        <taxon>Caulobacter</taxon>
    </lineage>
</organism>
<protein>
    <submittedName>
        <fullName evidence="6">Signal transduction histidine kinase</fullName>
    </submittedName>
</protein>
<sequence length="627" mass="67199">MPQPFAVGRWLLAAVIIGLQILLSGLLLWANLTAENAPGRLIASAGLVSGTGVTPTALPVGRCCAATPLVFRVPLTAADMGLADPALLISSAQDNAWLYVDGRLVAGQGRADTVLSRRPLLLRIPREDFRPGARIDLVVTRAVGFGHLRPFHLGEYRALYPSFLALRFLRSDLPLTNAIIGAFVAAFCFCAAPLFGARGLLLSLAGLSAGWALQHVGLMMTDPPWGPVANGGLYMAAFLATLAFLVWFFVEWTSVLAPPETGPGRGWITGVWDAGSRQRLGWLVLFLCGMGVALIAARLQFDPAVGLQDIDRIIGWLGLATLAFCLTRLVAYYLSGGGRDPIEASAFIFVLLAAVADIATVRFIKSYGIFLSAAVTFFPLALLLSLAVRARGVFEAATATADKLNLLVAEREREILGGLKDRQRHEREALLLEERARIMRDMHDGLGGQLLGLVMRARANRLTGPALVDGLEQSLDDLRMVVGSLEQSEGSLAAALGAFRAQIEPRCEAAGATLVWRIEDVGRIAGLGPDRTLQIYRILQEACTNALRHGKPDRIEVRLQRTAGQGIVLSLEDNGRGFEPATVAAGRGLANMRRRAELIGVMLAIESGADGSSVTLTIPPDAWREDG</sequence>
<keyword evidence="7" id="KW-1185">Reference proteome</keyword>
<evidence type="ECO:0000259" key="5">
    <source>
        <dbReference type="SMART" id="SM00387"/>
    </source>
</evidence>
<dbReference type="CDD" id="cd16917">
    <property type="entry name" value="HATPase_UhpB-NarQ-NarX-like"/>
    <property type="match status" value="1"/>
</dbReference>
<evidence type="ECO:0000256" key="2">
    <source>
        <dbReference type="ARBA" id="ARBA00022777"/>
    </source>
</evidence>
<dbReference type="Gene3D" id="1.20.5.1930">
    <property type="match status" value="1"/>
</dbReference>
<dbReference type="Gene3D" id="3.30.565.10">
    <property type="entry name" value="Histidine kinase-like ATPase, C-terminal domain"/>
    <property type="match status" value="1"/>
</dbReference>
<feature type="transmembrane region" description="Helical" evidence="4">
    <location>
        <begin position="369"/>
        <end position="388"/>
    </location>
</feature>
<evidence type="ECO:0000256" key="4">
    <source>
        <dbReference type="SAM" id="Phobius"/>
    </source>
</evidence>
<dbReference type="InterPro" id="IPR003594">
    <property type="entry name" value="HATPase_dom"/>
</dbReference>
<dbReference type="Pfam" id="PF02518">
    <property type="entry name" value="HATPase_c"/>
    <property type="match status" value="1"/>
</dbReference>
<keyword evidence="4" id="KW-1133">Transmembrane helix</keyword>
<feature type="transmembrane region" description="Helical" evidence="4">
    <location>
        <begin position="313"/>
        <end position="334"/>
    </location>
</feature>
<dbReference type="PANTHER" id="PTHR24421:SF58">
    <property type="entry name" value="SIGNAL TRANSDUCTION HISTIDINE-PROTEIN KINASE_PHOSPHATASE UHPB"/>
    <property type="match status" value="1"/>
</dbReference>
<evidence type="ECO:0000256" key="3">
    <source>
        <dbReference type="ARBA" id="ARBA00023012"/>
    </source>
</evidence>
<keyword evidence="4" id="KW-0812">Transmembrane</keyword>
<dbReference type="PANTHER" id="PTHR24421">
    <property type="entry name" value="NITRATE/NITRITE SENSOR PROTEIN NARX-RELATED"/>
    <property type="match status" value="1"/>
</dbReference>
<keyword evidence="3" id="KW-0902">Two-component regulatory system</keyword>
<keyword evidence="2 6" id="KW-0418">Kinase</keyword>
<dbReference type="InterPro" id="IPR036890">
    <property type="entry name" value="HATPase_C_sf"/>
</dbReference>
<keyword evidence="1" id="KW-0808">Transferase</keyword>
<evidence type="ECO:0000313" key="7">
    <source>
        <dbReference type="Proteomes" id="UP001228905"/>
    </source>
</evidence>
<dbReference type="GO" id="GO:0016301">
    <property type="term" value="F:kinase activity"/>
    <property type="evidence" value="ECO:0007669"/>
    <property type="project" value="UniProtKB-KW"/>
</dbReference>
<dbReference type="InterPro" id="IPR050482">
    <property type="entry name" value="Sensor_HK_TwoCompSys"/>
</dbReference>
<dbReference type="EMBL" id="JAUSVS010000003">
    <property type="protein sequence ID" value="MDQ0464241.1"/>
    <property type="molecule type" value="Genomic_DNA"/>
</dbReference>
<dbReference type="SMART" id="SM00387">
    <property type="entry name" value="HATPase_c"/>
    <property type="match status" value="1"/>
</dbReference>